<sequence length="78" mass="9395">MLRPIDTFWKFKIKWKYLQSPIQTFSCRLFLNALKVDFQHSDYNIGLTGTKAQRDMKRYSSHFRIPRAALMDVHIMSR</sequence>
<proteinExistence type="predicted"/>
<comment type="caution">
    <text evidence="1">The sequence shown here is derived from an EMBL/GenBank/DDBJ whole genome shotgun (WGS) entry which is preliminary data.</text>
</comment>
<dbReference type="OrthoDB" id="2449121at2759"/>
<accession>A0A0L6VST9</accession>
<dbReference type="VEuPathDB" id="FungiDB:VP01_1167g5"/>
<protein>
    <submittedName>
        <fullName evidence="1">Uncharacterized protein</fullName>
    </submittedName>
</protein>
<dbReference type="Proteomes" id="UP000037035">
    <property type="component" value="Unassembled WGS sequence"/>
</dbReference>
<organism evidence="1 2">
    <name type="scientific">Puccinia sorghi</name>
    <dbReference type="NCBI Taxonomy" id="27349"/>
    <lineage>
        <taxon>Eukaryota</taxon>
        <taxon>Fungi</taxon>
        <taxon>Dikarya</taxon>
        <taxon>Basidiomycota</taxon>
        <taxon>Pucciniomycotina</taxon>
        <taxon>Pucciniomycetes</taxon>
        <taxon>Pucciniales</taxon>
        <taxon>Pucciniaceae</taxon>
        <taxon>Puccinia</taxon>
    </lineage>
</organism>
<evidence type="ECO:0000313" key="1">
    <source>
        <dbReference type="EMBL" id="KNZ63255.1"/>
    </source>
</evidence>
<name>A0A0L6VST9_9BASI</name>
<gene>
    <name evidence="1" type="ORF">VP01_1167g5</name>
</gene>
<reference evidence="1 2" key="1">
    <citation type="submission" date="2015-08" db="EMBL/GenBank/DDBJ databases">
        <title>Next Generation Sequencing and Analysis of the Genome of Puccinia sorghi L Schw, the Causal Agent of Maize Common Rust.</title>
        <authorList>
            <person name="Rochi L."/>
            <person name="Burguener G."/>
            <person name="Darino M."/>
            <person name="Turjanski A."/>
            <person name="Kreff E."/>
            <person name="Dieguez M.J."/>
            <person name="Sacco F."/>
        </authorList>
    </citation>
    <scope>NUCLEOTIDE SEQUENCE [LARGE SCALE GENOMIC DNA]</scope>
    <source>
        <strain evidence="1 2">RO10H11247</strain>
    </source>
</reference>
<evidence type="ECO:0000313" key="2">
    <source>
        <dbReference type="Proteomes" id="UP000037035"/>
    </source>
</evidence>
<keyword evidence="2" id="KW-1185">Reference proteome</keyword>
<dbReference type="AlphaFoldDB" id="A0A0L6VST9"/>
<dbReference type="EMBL" id="LAVV01001865">
    <property type="protein sequence ID" value="KNZ63255.1"/>
    <property type="molecule type" value="Genomic_DNA"/>
</dbReference>